<protein>
    <recommendedName>
        <fullName evidence="6">Reticulon-like protein</fullName>
    </recommendedName>
</protein>
<dbReference type="AlphaFoldDB" id="A0AAV5I0K8"/>
<evidence type="ECO:0000259" key="8">
    <source>
        <dbReference type="PROSITE" id="PS50845"/>
    </source>
</evidence>
<name>A0AAV5I0K8_9ROSI</name>
<comment type="caution">
    <text evidence="9">The sequence shown here is derived from an EMBL/GenBank/DDBJ whole genome shotgun (WGS) entry which is preliminary data.</text>
</comment>
<dbReference type="GO" id="GO:0005789">
    <property type="term" value="C:endoplasmic reticulum membrane"/>
    <property type="evidence" value="ECO:0007669"/>
    <property type="project" value="UniProtKB-SubCell"/>
</dbReference>
<feature type="region of interest" description="Disordered" evidence="7">
    <location>
        <begin position="1"/>
        <end position="23"/>
    </location>
</feature>
<dbReference type="EMBL" id="BPVZ01000008">
    <property type="protein sequence ID" value="GKU94672.1"/>
    <property type="molecule type" value="Genomic_DNA"/>
</dbReference>
<gene>
    <name evidence="9" type="ORF">SLEP1_g8130</name>
</gene>
<evidence type="ECO:0000256" key="5">
    <source>
        <dbReference type="ARBA" id="ARBA00023136"/>
    </source>
</evidence>
<evidence type="ECO:0000313" key="9">
    <source>
        <dbReference type="EMBL" id="GKU94672.1"/>
    </source>
</evidence>
<keyword evidence="3 6" id="KW-0256">Endoplasmic reticulum</keyword>
<evidence type="ECO:0000256" key="3">
    <source>
        <dbReference type="ARBA" id="ARBA00022824"/>
    </source>
</evidence>
<evidence type="ECO:0000256" key="4">
    <source>
        <dbReference type="ARBA" id="ARBA00022989"/>
    </source>
</evidence>
<keyword evidence="10" id="KW-1185">Reference proteome</keyword>
<dbReference type="Proteomes" id="UP001054252">
    <property type="component" value="Unassembled WGS sequence"/>
</dbReference>
<feature type="transmembrane region" description="Helical" evidence="6">
    <location>
        <begin position="157"/>
        <end position="176"/>
    </location>
</feature>
<dbReference type="GO" id="GO:0009617">
    <property type="term" value="P:response to bacterium"/>
    <property type="evidence" value="ECO:0007669"/>
    <property type="project" value="InterPro"/>
</dbReference>
<comment type="subcellular location">
    <subcellularLocation>
        <location evidence="1 6">Endoplasmic reticulum membrane</location>
        <topology evidence="1 6">Multi-pass membrane protein</topology>
    </subcellularLocation>
</comment>
<dbReference type="PANTHER" id="PTHR10994:SF145">
    <property type="entry name" value="RETICULON-LIKE PROTEIN B13"/>
    <property type="match status" value="1"/>
</dbReference>
<dbReference type="InterPro" id="IPR003388">
    <property type="entry name" value="Reticulon"/>
</dbReference>
<feature type="domain" description="Reticulon" evidence="8">
    <location>
        <begin position="31"/>
        <end position="210"/>
    </location>
</feature>
<evidence type="ECO:0000256" key="1">
    <source>
        <dbReference type="ARBA" id="ARBA00004477"/>
    </source>
</evidence>
<keyword evidence="2 6" id="KW-0812">Transmembrane</keyword>
<keyword evidence="4 6" id="KW-1133">Transmembrane helix</keyword>
<keyword evidence="5 6" id="KW-0472">Membrane</keyword>
<dbReference type="Pfam" id="PF02453">
    <property type="entry name" value="Reticulon"/>
    <property type="match status" value="1"/>
</dbReference>
<reference evidence="9 10" key="1">
    <citation type="journal article" date="2021" name="Commun. Biol.">
        <title>The genome of Shorea leprosula (Dipterocarpaceae) highlights the ecological relevance of drought in aseasonal tropical rainforests.</title>
        <authorList>
            <person name="Ng K.K.S."/>
            <person name="Kobayashi M.J."/>
            <person name="Fawcett J.A."/>
            <person name="Hatakeyama M."/>
            <person name="Paape T."/>
            <person name="Ng C.H."/>
            <person name="Ang C.C."/>
            <person name="Tnah L.H."/>
            <person name="Lee C.T."/>
            <person name="Nishiyama T."/>
            <person name="Sese J."/>
            <person name="O'Brien M.J."/>
            <person name="Copetti D."/>
            <person name="Mohd Noor M.I."/>
            <person name="Ong R.C."/>
            <person name="Putra M."/>
            <person name="Sireger I.Z."/>
            <person name="Indrioko S."/>
            <person name="Kosugi Y."/>
            <person name="Izuno A."/>
            <person name="Isagi Y."/>
            <person name="Lee S.L."/>
            <person name="Shimizu K.K."/>
        </authorList>
    </citation>
    <scope>NUCLEOTIDE SEQUENCE [LARGE SCALE GENOMIC DNA]</scope>
    <source>
        <strain evidence="9">214</strain>
    </source>
</reference>
<evidence type="ECO:0000256" key="6">
    <source>
        <dbReference type="RuleBase" id="RU363132"/>
    </source>
</evidence>
<proteinExistence type="predicted"/>
<organism evidence="9 10">
    <name type="scientific">Rubroshorea leprosula</name>
    <dbReference type="NCBI Taxonomy" id="152421"/>
    <lineage>
        <taxon>Eukaryota</taxon>
        <taxon>Viridiplantae</taxon>
        <taxon>Streptophyta</taxon>
        <taxon>Embryophyta</taxon>
        <taxon>Tracheophyta</taxon>
        <taxon>Spermatophyta</taxon>
        <taxon>Magnoliopsida</taxon>
        <taxon>eudicotyledons</taxon>
        <taxon>Gunneridae</taxon>
        <taxon>Pentapetalae</taxon>
        <taxon>rosids</taxon>
        <taxon>malvids</taxon>
        <taxon>Malvales</taxon>
        <taxon>Dipterocarpaceae</taxon>
        <taxon>Rubroshorea</taxon>
    </lineage>
</organism>
<dbReference type="PROSITE" id="PS50845">
    <property type="entry name" value="RETICULON"/>
    <property type="match status" value="1"/>
</dbReference>
<evidence type="ECO:0000256" key="2">
    <source>
        <dbReference type="ARBA" id="ARBA00022692"/>
    </source>
</evidence>
<dbReference type="InterPro" id="IPR045064">
    <property type="entry name" value="Reticulon-like"/>
</dbReference>
<feature type="transmembrane region" description="Helical" evidence="6">
    <location>
        <begin position="68"/>
        <end position="89"/>
    </location>
</feature>
<evidence type="ECO:0000256" key="7">
    <source>
        <dbReference type="SAM" id="MobiDB-lite"/>
    </source>
</evidence>
<dbReference type="PANTHER" id="PTHR10994">
    <property type="entry name" value="RETICULON"/>
    <property type="match status" value="1"/>
</dbReference>
<evidence type="ECO:0000313" key="10">
    <source>
        <dbReference type="Proteomes" id="UP001054252"/>
    </source>
</evidence>
<accession>A0AAV5I0K8</accession>
<feature type="compositionally biased region" description="Polar residues" evidence="7">
    <location>
        <begin position="7"/>
        <end position="20"/>
    </location>
</feature>
<feature type="transmembrane region" description="Helical" evidence="6">
    <location>
        <begin position="133"/>
        <end position="151"/>
    </location>
</feature>
<sequence>MSDTETDSPTTLSTNPQSKESPYLMSDADSVKDIFLWRRKKATATTLLASTAIWVLLDKYQFKFITVASWVAMSVAALSFLWGNLLRLVGREPPNLSRLEISEEYTVEIANSLRTLVEAAVRWMFDVSVERDLFTFAGVLAEIFLLSYVGSSCDLLTLLYAGTLMGMTVPVTYVKYEDKLKRGWERITVQYTTFQENLVRKVSNYKDKKT</sequence>